<feature type="binding site" evidence="4">
    <location>
        <position position="175"/>
    </location>
    <ligand>
        <name>NADP(+)</name>
        <dbReference type="ChEBI" id="CHEBI:58349"/>
    </ligand>
</feature>
<dbReference type="PANTHER" id="PTHR43103:SF3">
    <property type="entry name" value="ADP-L-GLYCERO-D-MANNO-HEPTOSE-6-EPIMERASE"/>
    <property type="match status" value="1"/>
</dbReference>
<feature type="domain" description="NAD-dependent epimerase/dehydratase" evidence="5">
    <location>
        <begin position="3"/>
        <end position="248"/>
    </location>
</feature>
<keyword evidence="1 4" id="KW-0521">NADP</keyword>
<dbReference type="GO" id="GO:0097171">
    <property type="term" value="P:ADP-L-glycero-beta-D-manno-heptose biosynthetic process"/>
    <property type="evidence" value="ECO:0007669"/>
    <property type="project" value="UniProtKB-UniPathway"/>
</dbReference>
<dbReference type="Gene3D" id="3.40.50.720">
    <property type="entry name" value="NAD(P)-binding Rossmann-like Domain"/>
    <property type="match status" value="1"/>
</dbReference>
<evidence type="ECO:0000256" key="3">
    <source>
        <dbReference type="ARBA" id="ARBA00023277"/>
    </source>
</evidence>
<feature type="binding site" evidence="4">
    <location>
        <begin position="72"/>
        <end position="76"/>
    </location>
    <ligand>
        <name>NADP(+)</name>
        <dbReference type="ChEBI" id="CHEBI:58349"/>
    </ligand>
</feature>
<comment type="subunit">
    <text evidence="4">Homopentamer.</text>
</comment>
<dbReference type="SUPFAM" id="SSF51735">
    <property type="entry name" value="NAD(P)-binding Rossmann-fold domains"/>
    <property type="match status" value="1"/>
</dbReference>
<feature type="binding site" evidence="4">
    <location>
        <begin position="206"/>
        <end position="209"/>
    </location>
    <ligand>
        <name>substrate</name>
    </ligand>
</feature>
<dbReference type="Gene3D" id="3.90.25.10">
    <property type="entry name" value="UDP-galactose 4-epimerase, domain 1"/>
    <property type="match status" value="1"/>
</dbReference>
<name>A0A212QHE9_RHOAC</name>
<dbReference type="GO" id="GO:0005975">
    <property type="term" value="P:carbohydrate metabolic process"/>
    <property type="evidence" value="ECO:0007669"/>
    <property type="project" value="UniProtKB-UniRule"/>
</dbReference>
<comment type="similarity">
    <text evidence="4">Belongs to the NAD(P)-dependent epimerase/dehydratase family. HldD subfamily.</text>
</comment>
<comment type="caution">
    <text evidence="4">Lacks conserved residue(s) required for the propagation of feature annotation.</text>
</comment>
<dbReference type="Pfam" id="PF01370">
    <property type="entry name" value="Epimerase"/>
    <property type="match status" value="1"/>
</dbReference>
<dbReference type="PANTHER" id="PTHR43103">
    <property type="entry name" value="NUCLEOSIDE-DIPHOSPHATE-SUGAR EPIMERASE"/>
    <property type="match status" value="1"/>
</dbReference>
<feature type="binding site" evidence="4">
    <location>
        <position position="146"/>
    </location>
    <ligand>
        <name>NADP(+)</name>
        <dbReference type="ChEBI" id="CHEBI:58349"/>
    </ligand>
</feature>
<dbReference type="EC" id="5.1.3.20" evidence="4"/>
<feature type="active site" description="Proton acceptor" evidence="4">
    <location>
        <position position="183"/>
    </location>
</feature>
<protein>
    <recommendedName>
        <fullName evidence="4">ADP-L-glycero-D-manno-heptose-6-epimerase</fullName>
        <ecNumber evidence="4">5.1.3.20</ecNumber>
    </recommendedName>
    <alternativeName>
        <fullName evidence="4">ADP-L-glycero-beta-D-manno-heptose-6-epimerase</fullName>
        <shortName evidence="4">ADP-glyceromanno-heptose 6-epimerase</shortName>
        <shortName evidence="4">ADP-hep 6-epimerase</shortName>
        <shortName evidence="4">AGME</shortName>
    </alternativeName>
</protein>
<accession>A0A212QHE9</accession>
<dbReference type="NCBIfam" id="TIGR02197">
    <property type="entry name" value="heptose_epim"/>
    <property type="match status" value="1"/>
</dbReference>
<dbReference type="Proteomes" id="UP000198418">
    <property type="component" value="Unassembled WGS sequence"/>
</dbReference>
<proteinExistence type="inferred from homology"/>
<feature type="binding site" evidence="4">
    <location>
        <position position="220"/>
    </location>
    <ligand>
        <name>substrate</name>
    </ligand>
</feature>
<feature type="binding site" evidence="4">
    <location>
        <position position="174"/>
    </location>
    <ligand>
        <name>substrate</name>
    </ligand>
</feature>
<comment type="domain">
    <text evidence="4">Contains a large N-terminal NADP-binding domain, and a smaller C-terminal substrate-binding domain.</text>
</comment>
<feature type="binding site" evidence="4">
    <location>
        <position position="185"/>
    </location>
    <ligand>
        <name>substrate</name>
    </ligand>
</feature>
<dbReference type="GO" id="GO:0008712">
    <property type="term" value="F:ADP-glyceromanno-heptose 6-epimerase activity"/>
    <property type="evidence" value="ECO:0007669"/>
    <property type="project" value="UniProtKB-UniRule"/>
</dbReference>
<organism evidence="6 7">
    <name type="scientific">Rhodoblastus acidophilus</name>
    <name type="common">Rhodopseudomonas acidophila</name>
    <dbReference type="NCBI Taxonomy" id="1074"/>
    <lineage>
        <taxon>Bacteria</taxon>
        <taxon>Pseudomonadati</taxon>
        <taxon>Pseudomonadota</taxon>
        <taxon>Alphaproteobacteria</taxon>
        <taxon>Hyphomicrobiales</taxon>
        <taxon>Rhodoblastaceae</taxon>
        <taxon>Rhodoblastus</taxon>
    </lineage>
</organism>
<feature type="binding site" evidence="4">
    <location>
        <position position="183"/>
    </location>
    <ligand>
        <name>NADP(+)</name>
        <dbReference type="ChEBI" id="CHEBI:58349"/>
    </ligand>
</feature>
<feature type="binding site" evidence="4">
    <location>
        <begin position="31"/>
        <end position="32"/>
    </location>
    <ligand>
        <name>NADP(+)</name>
        <dbReference type="ChEBI" id="CHEBI:58349"/>
    </ligand>
</feature>
<evidence type="ECO:0000313" key="6">
    <source>
        <dbReference type="EMBL" id="SNB58831.1"/>
    </source>
</evidence>
<evidence type="ECO:0000313" key="7">
    <source>
        <dbReference type="Proteomes" id="UP000198418"/>
    </source>
</evidence>
<feature type="binding site" evidence="4">
    <location>
        <begin position="10"/>
        <end position="11"/>
    </location>
    <ligand>
        <name>NADP(+)</name>
        <dbReference type="ChEBI" id="CHEBI:58349"/>
    </ligand>
</feature>
<feature type="binding site" evidence="4">
    <location>
        <position position="38"/>
    </location>
    <ligand>
        <name>NADP(+)</name>
        <dbReference type="ChEBI" id="CHEBI:58349"/>
    </ligand>
</feature>
<evidence type="ECO:0000259" key="5">
    <source>
        <dbReference type="Pfam" id="PF01370"/>
    </source>
</evidence>
<evidence type="ECO:0000256" key="1">
    <source>
        <dbReference type="ARBA" id="ARBA00022857"/>
    </source>
</evidence>
<keyword evidence="2 4" id="KW-0413">Isomerase</keyword>
<feature type="active site" description="Proton acceptor" evidence="4">
    <location>
        <position position="142"/>
    </location>
</feature>
<dbReference type="InterPro" id="IPR036291">
    <property type="entry name" value="NAD(P)-bd_dom_sf"/>
</dbReference>
<gene>
    <name evidence="4" type="primary">hldD</name>
    <name evidence="6" type="ORF">SAMN06265338_101579</name>
</gene>
<dbReference type="UniPathway" id="UPA00356">
    <property type="reaction ID" value="UER00440"/>
</dbReference>
<keyword evidence="7" id="KW-1185">Reference proteome</keyword>
<evidence type="ECO:0000256" key="2">
    <source>
        <dbReference type="ARBA" id="ARBA00023235"/>
    </source>
</evidence>
<dbReference type="OrthoDB" id="9801785at2"/>
<dbReference type="InterPro" id="IPR011912">
    <property type="entry name" value="Heptose_epim"/>
</dbReference>
<comment type="function">
    <text evidence="4">Catalyzes the interconversion between ADP-D-glycero-beta-D-manno-heptose and ADP-L-glycero-beta-D-manno-heptose via an epimerization at carbon 6 of the heptose.</text>
</comment>
<sequence>MLLLTGAAGFIGSNLLADLNENGVTNIAICDDLGSEGKWLNLRGREFAEFIPIAELPAWLESGKPVSGVVHLGANSSTTATDGDEIMRLNFNASLSLWNFCARRRIPFVYASSAATYGDGAQGFLDADDSDHLAKLTPLNLYGWSKHVFDRRIARTIERGEAAPPRWYGVKFFNVYGPNEHHKAHMRSPVYNITKAIESGAPARLFASDRPDIPDGGQSRDFVHVNDVCAIMLWLLRGTAPSGLYNAGTGGARSFADMARAVYAALGVAPNIEFIPMPDQLKGRYQYWTEADLGKLRGAGYNGAPTSLEDGVRDYVVSYLAGDALRFR</sequence>
<reference evidence="7" key="1">
    <citation type="submission" date="2017-06" db="EMBL/GenBank/DDBJ databases">
        <authorList>
            <person name="Varghese N."/>
            <person name="Submissions S."/>
        </authorList>
    </citation>
    <scope>NUCLEOTIDE SEQUENCE [LARGE SCALE GENOMIC DNA]</scope>
    <source>
        <strain evidence="7">DSM 137</strain>
    </source>
</reference>
<evidence type="ECO:0000256" key="4">
    <source>
        <dbReference type="HAMAP-Rule" id="MF_01601"/>
    </source>
</evidence>
<comment type="pathway">
    <text evidence="4">Nucleotide-sugar biosynthesis; ADP-L-glycero-beta-D-manno-heptose biosynthesis; ADP-L-glycero-beta-D-manno-heptose from D-glycero-beta-D-manno-heptose 7-phosphate: step 4/4.</text>
</comment>
<dbReference type="AlphaFoldDB" id="A0A212QHE9"/>
<dbReference type="RefSeq" id="WP_088519035.1">
    <property type="nucleotide sequence ID" value="NZ_FYDG01000001.1"/>
</dbReference>
<comment type="cofactor">
    <cofactor evidence="4">
        <name>NADP(+)</name>
        <dbReference type="ChEBI" id="CHEBI:58349"/>
    </cofactor>
    <text evidence="4">Binds 1 NADP(+) per subunit.</text>
</comment>
<dbReference type="EMBL" id="FYDG01000001">
    <property type="protein sequence ID" value="SNB58831.1"/>
    <property type="molecule type" value="Genomic_DNA"/>
</dbReference>
<dbReference type="InterPro" id="IPR001509">
    <property type="entry name" value="Epimerase_deHydtase"/>
</dbReference>
<dbReference type="GO" id="GO:0050661">
    <property type="term" value="F:NADP binding"/>
    <property type="evidence" value="ECO:0007669"/>
    <property type="project" value="InterPro"/>
</dbReference>
<comment type="catalytic activity">
    <reaction evidence="4">
        <text>ADP-D-glycero-beta-D-manno-heptose = ADP-L-glycero-beta-D-manno-heptose</text>
        <dbReference type="Rhea" id="RHEA:17577"/>
        <dbReference type="ChEBI" id="CHEBI:59967"/>
        <dbReference type="ChEBI" id="CHEBI:61506"/>
        <dbReference type="EC" id="5.1.3.20"/>
    </reaction>
</comment>
<feature type="binding site" evidence="4">
    <location>
        <position position="285"/>
    </location>
    <ligand>
        <name>substrate</name>
    </ligand>
</feature>
<dbReference type="HAMAP" id="MF_01601">
    <property type="entry name" value="Heptose_epimerase"/>
    <property type="match status" value="1"/>
</dbReference>
<keyword evidence="3 4" id="KW-0119">Carbohydrate metabolism</keyword>